<dbReference type="AlphaFoldDB" id="A0A923SIP1"/>
<keyword evidence="1" id="KW-0732">Signal</keyword>
<reference evidence="2" key="1">
    <citation type="submission" date="2020-08" db="EMBL/GenBank/DDBJ databases">
        <title>Pontibacter sp. SD6 16S ribosomal RNA gene Genome sequencing and assembly.</title>
        <authorList>
            <person name="Kang M."/>
        </authorList>
    </citation>
    <scope>NUCLEOTIDE SEQUENCE</scope>
    <source>
        <strain evidence="2">SD6</strain>
    </source>
</reference>
<evidence type="ECO:0000313" key="3">
    <source>
        <dbReference type="Proteomes" id="UP000603640"/>
    </source>
</evidence>
<sequence length="143" mass="15910">MKQVLLVLALVFSAYISFAQQAPAADDPCHQPILELYDDNRRKLPEGAMPRGKATLIVRNNPACDKPQIFSVKSARYYHVRGAIPLNTVTFSGPTTDFTGLAKVYKPGDRLLFEVLEIICYNKKGEETGKFPGGVVKSWPLNR</sequence>
<comment type="caution">
    <text evidence="2">The sequence shown here is derived from an EMBL/GenBank/DDBJ whole genome shotgun (WGS) entry which is preliminary data.</text>
</comment>
<evidence type="ECO:0000256" key="1">
    <source>
        <dbReference type="SAM" id="SignalP"/>
    </source>
</evidence>
<name>A0A923SIP1_9BACT</name>
<protein>
    <submittedName>
        <fullName evidence="2">Uncharacterized protein</fullName>
    </submittedName>
</protein>
<feature type="signal peptide" evidence="1">
    <location>
        <begin position="1"/>
        <end position="24"/>
    </location>
</feature>
<evidence type="ECO:0000313" key="2">
    <source>
        <dbReference type="EMBL" id="MBC5991871.1"/>
    </source>
</evidence>
<keyword evidence="3" id="KW-1185">Reference proteome</keyword>
<gene>
    <name evidence="2" type="ORF">H8S84_03370</name>
</gene>
<dbReference type="EMBL" id="JACRVF010000001">
    <property type="protein sequence ID" value="MBC5991871.1"/>
    <property type="molecule type" value="Genomic_DNA"/>
</dbReference>
<dbReference type="RefSeq" id="WP_187065849.1">
    <property type="nucleotide sequence ID" value="NZ_JACRVF010000001.1"/>
</dbReference>
<accession>A0A923SIP1</accession>
<feature type="chain" id="PRO_5038083571" evidence="1">
    <location>
        <begin position="25"/>
        <end position="143"/>
    </location>
</feature>
<dbReference type="Proteomes" id="UP000603640">
    <property type="component" value="Unassembled WGS sequence"/>
</dbReference>
<proteinExistence type="predicted"/>
<organism evidence="2 3">
    <name type="scientific">Pontibacter cellulosilyticus</name>
    <dbReference type="NCBI Taxonomy" id="1720253"/>
    <lineage>
        <taxon>Bacteria</taxon>
        <taxon>Pseudomonadati</taxon>
        <taxon>Bacteroidota</taxon>
        <taxon>Cytophagia</taxon>
        <taxon>Cytophagales</taxon>
        <taxon>Hymenobacteraceae</taxon>
        <taxon>Pontibacter</taxon>
    </lineage>
</organism>